<evidence type="ECO:0000256" key="9">
    <source>
        <dbReference type="ARBA" id="ARBA00048048"/>
    </source>
</evidence>
<evidence type="ECO:0000256" key="3">
    <source>
        <dbReference type="ARBA" id="ARBA00022692"/>
    </source>
</evidence>
<dbReference type="OMA" id="KCFVRTA"/>
<evidence type="ECO:0000259" key="11">
    <source>
        <dbReference type="Pfam" id="PF01529"/>
    </source>
</evidence>
<evidence type="ECO:0000256" key="4">
    <source>
        <dbReference type="ARBA" id="ARBA00022989"/>
    </source>
</evidence>
<dbReference type="PANTHER" id="PTHR22883">
    <property type="entry name" value="ZINC FINGER DHHC DOMAIN CONTAINING PROTEIN"/>
    <property type="match status" value="1"/>
</dbReference>
<keyword evidence="7" id="KW-0449">Lipoprotein</keyword>
<dbReference type="EMBL" id="AAGK01000004">
    <property type="protein sequence ID" value="EAN31652.1"/>
    <property type="molecule type" value="Genomic_DNA"/>
</dbReference>
<keyword evidence="8 10" id="KW-0012">Acyltransferase</keyword>
<comment type="similarity">
    <text evidence="10">Belongs to the DHHC palmitoyltransferase family.</text>
</comment>
<dbReference type="InterPro" id="IPR039859">
    <property type="entry name" value="PFA4/ZDH16/20/ERF2-like"/>
</dbReference>
<feature type="domain" description="Palmitoyltransferase DHHC" evidence="11">
    <location>
        <begin position="143"/>
        <end position="263"/>
    </location>
</feature>
<evidence type="ECO:0000256" key="1">
    <source>
        <dbReference type="ARBA" id="ARBA00004127"/>
    </source>
</evidence>
<dbReference type="KEGG" id="tpv:TP04_0300"/>
<proteinExistence type="inferred from homology"/>
<evidence type="ECO:0000256" key="6">
    <source>
        <dbReference type="ARBA" id="ARBA00023139"/>
    </source>
</evidence>
<sequence>MRRIIVKNDKSKCSRFCNAVLDKVKSLFSNGDLTTNKCFVRTATFTLLCIPYGLFWLTSITWFLSLKPYGYLVPTFITILFVVSILLFFFCSFSNPGIIPKQNPTYDSYDLFTGFNRACYRNKHSIRADKPQFLMINGRYLRIKYCETCNIYRPPRSVHCRLCDFCVNRFDHHCKWIGNCIGYNNYRQFIAFVFTTFVLIIAMICLSIARAVYITRDEKMLRLIIETTTILVYTVLFCWFIAGLTAYHSFLACTNQTTNEQLKGVYKIFNPWNRGIFRNIREVWFVKRKKLTYETINTFNKFMYKSTNGDCENKNSVKMSKIYNPVSIFDNIGNLNLIKDYLAGKRLTLNSIESINSSSLESSSSCEQNYSFKELTSNEYRLNRTNDLLYDCSDEEHISRSDSLKRVAFSENVQRFNSLNSSIKTLKETYHFLKNDLINNKIGRVSDDSQLDRKNLTRKNGMDFG</sequence>
<evidence type="ECO:0000256" key="10">
    <source>
        <dbReference type="RuleBase" id="RU079119"/>
    </source>
</evidence>
<dbReference type="GO" id="GO:0019706">
    <property type="term" value="F:protein-cysteine S-palmitoyltransferase activity"/>
    <property type="evidence" value="ECO:0007669"/>
    <property type="project" value="UniProtKB-EC"/>
</dbReference>
<feature type="transmembrane region" description="Helical" evidence="10">
    <location>
        <begin position="189"/>
        <end position="209"/>
    </location>
</feature>
<dbReference type="PROSITE" id="PS50216">
    <property type="entry name" value="DHHC"/>
    <property type="match status" value="1"/>
</dbReference>
<reference evidence="12 13" key="1">
    <citation type="journal article" date="2005" name="Science">
        <title>Genome sequence of Theileria parva, a bovine pathogen that transforms lymphocytes.</title>
        <authorList>
            <person name="Gardner M.J."/>
            <person name="Bishop R."/>
            <person name="Shah T."/>
            <person name="de Villiers E.P."/>
            <person name="Carlton J.M."/>
            <person name="Hall N."/>
            <person name="Ren Q."/>
            <person name="Paulsen I.T."/>
            <person name="Pain A."/>
            <person name="Berriman M."/>
            <person name="Wilson R.J.M."/>
            <person name="Sato S."/>
            <person name="Ralph S.A."/>
            <person name="Mann D.J."/>
            <person name="Xiong Z."/>
            <person name="Shallom S.J."/>
            <person name="Weidman J."/>
            <person name="Jiang L."/>
            <person name="Lynn J."/>
            <person name="Weaver B."/>
            <person name="Shoaibi A."/>
            <person name="Domingo A.R."/>
            <person name="Wasawo D."/>
            <person name="Crabtree J."/>
            <person name="Wortman J.R."/>
            <person name="Haas B."/>
            <person name="Angiuoli S.V."/>
            <person name="Creasy T.H."/>
            <person name="Lu C."/>
            <person name="Suh B."/>
            <person name="Silva J.C."/>
            <person name="Utterback T.R."/>
            <person name="Feldblyum T.V."/>
            <person name="Pertea M."/>
            <person name="Allen J."/>
            <person name="Nierman W.C."/>
            <person name="Taracha E.L.N."/>
            <person name="Salzberg S.L."/>
            <person name="White O.R."/>
            <person name="Fitzhugh H.A."/>
            <person name="Morzaria S."/>
            <person name="Venter J.C."/>
            <person name="Fraser C.M."/>
            <person name="Nene V."/>
        </authorList>
    </citation>
    <scope>NUCLEOTIDE SEQUENCE [LARGE SCALE GENOMIC DNA]</scope>
    <source>
        <strain evidence="12 13">Muguga</strain>
    </source>
</reference>
<evidence type="ECO:0000256" key="2">
    <source>
        <dbReference type="ARBA" id="ARBA00022679"/>
    </source>
</evidence>
<comment type="subcellular location">
    <subcellularLocation>
        <location evidence="1">Endomembrane system</location>
        <topology evidence="1">Multi-pass membrane protein</topology>
    </subcellularLocation>
</comment>
<protein>
    <recommendedName>
        <fullName evidence="10">Palmitoyltransferase</fullName>
        <ecNumber evidence="10">2.3.1.225</ecNumber>
    </recommendedName>
</protein>
<dbReference type="GO" id="GO:0005794">
    <property type="term" value="C:Golgi apparatus"/>
    <property type="evidence" value="ECO:0007669"/>
    <property type="project" value="TreeGrafter"/>
</dbReference>
<organism evidence="12 13">
    <name type="scientific">Theileria parva</name>
    <name type="common">East coast fever infection agent</name>
    <dbReference type="NCBI Taxonomy" id="5875"/>
    <lineage>
        <taxon>Eukaryota</taxon>
        <taxon>Sar</taxon>
        <taxon>Alveolata</taxon>
        <taxon>Apicomplexa</taxon>
        <taxon>Aconoidasida</taxon>
        <taxon>Piroplasmida</taxon>
        <taxon>Theileriidae</taxon>
        <taxon>Theileria</taxon>
    </lineage>
</organism>
<dbReference type="PANTHER" id="PTHR22883:SF43">
    <property type="entry name" value="PALMITOYLTRANSFERASE APP"/>
    <property type="match status" value="1"/>
</dbReference>
<dbReference type="InterPro" id="IPR001594">
    <property type="entry name" value="Palmitoyltrfase_DHHC"/>
</dbReference>
<dbReference type="GO" id="GO:0006612">
    <property type="term" value="P:protein targeting to membrane"/>
    <property type="evidence" value="ECO:0007669"/>
    <property type="project" value="TreeGrafter"/>
</dbReference>
<dbReference type="eggNOG" id="KOG1311">
    <property type="taxonomic scope" value="Eukaryota"/>
</dbReference>
<dbReference type="Pfam" id="PF01529">
    <property type="entry name" value="DHHC"/>
    <property type="match status" value="1"/>
</dbReference>
<dbReference type="Proteomes" id="UP000001949">
    <property type="component" value="Unassembled WGS sequence"/>
</dbReference>
<feature type="transmembrane region" description="Helical" evidence="10">
    <location>
        <begin position="71"/>
        <end position="90"/>
    </location>
</feature>
<evidence type="ECO:0000256" key="5">
    <source>
        <dbReference type="ARBA" id="ARBA00023136"/>
    </source>
</evidence>
<dbReference type="GeneID" id="3500772"/>
<evidence type="ECO:0000313" key="12">
    <source>
        <dbReference type="EMBL" id="EAN31652.1"/>
    </source>
</evidence>
<dbReference type="InParanoid" id="Q4N2P6"/>
<comment type="catalytic activity">
    <reaction evidence="9 10">
        <text>L-cysteinyl-[protein] + hexadecanoyl-CoA = S-hexadecanoyl-L-cysteinyl-[protein] + CoA</text>
        <dbReference type="Rhea" id="RHEA:36683"/>
        <dbReference type="Rhea" id="RHEA-COMP:10131"/>
        <dbReference type="Rhea" id="RHEA-COMP:11032"/>
        <dbReference type="ChEBI" id="CHEBI:29950"/>
        <dbReference type="ChEBI" id="CHEBI:57287"/>
        <dbReference type="ChEBI" id="CHEBI:57379"/>
        <dbReference type="ChEBI" id="CHEBI:74151"/>
        <dbReference type="EC" id="2.3.1.225"/>
    </reaction>
</comment>
<dbReference type="EC" id="2.3.1.225" evidence="10"/>
<keyword evidence="4 10" id="KW-1133">Transmembrane helix</keyword>
<dbReference type="STRING" id="5875.Q4N2P6"/>
<evidence type="ECO:0000313" key="13">
    <source>
        <dbReference type="Proteomes" id="UP000001949"/>
    </source>
</evidence>
<keyword evidence="5 10" id="KW-0472">Membrane</keyword>
<comment type="domain">
    <text evidence="10">The DHHC domain is required for palmitoyltransferase activity.</text>
</comment>
<dbReference type="GO" id="GO:0005783">
    <property type="term" value="C:endoplasmic reticulum"/>
    <property type="evidence" value="ECO:0007669"/>
    <property type="project" value="TreeGrafter"/>
</dbReference>
<gene>
    <name evidence="12" type="ordered locus">TP04_0300</name>
</gene>
<keyword evidence="2 10" id="KW-0808">Transferase</keyword>
<name>Q4N2P6_THEPA</name>
<feature type="transmembrane region" description="Helical" evidence="10">
    <location>
        <begin position="43"/>
        <end position="64"/>
    </location>
</feature>
<evidence type="ECO:0000256" key="8">
    <source>
        <dbReference type="ARBA" id="ARBA00023315"/>
    </source>
</evidence>
<comment type="caution">
    <text evidence="12">The sequence shown here is derived from an EMBL/GenBank/DDBJ whole genome shotgun (WGS) entry which is preliminary data.</text>
</comment>
<evidence type="ECO:0000256" key="7">
    <source>
        <dbReference type="ARBA" id="ARBA00023288"/>
    </source>
</evidence>
<dbReference type="VEuPathDB" id="PiroplasmaDB:TpMuguga_04g00300"/>
<keyword evidence="6" id="KW-0564">Palmitate</keyword>
<accession>Q4N2P6</accession>
<keyword evidence="3 10" id="KW-0812">Transmembrane</keyword>
<dbReference type="AlphaFoldDB" id="Q4N2P6"/>
<feature type="transmembrane region" description="Helical" evidence="10">
    <location>
        <begin position="230"/>
        <end position="250"/>
    </location>
</feature>
<keyword evidence="13" id="KW-1185">Reference proteome</keyword>